<proteinExistence type="predicted"/>
<dbReference type="AlphaFoldDB" id="M2RPQ2"/>
<accession>M2RPQ2</accession>
<evidence type="ECO:0000313" key="1">
    <source>
        <dbReference type="EMBL" id="EMD68564.1"/>
    </source>
</evidence>
<evidence type="ECO:0000313" key="2">
    <source>
        <dbReference type="Proteomes" id="UP000016934"/>
    </source>
</evidence>
<reference evidence="1 2" key="1">
    <citation type="journal article" date="2012" name="PLoS Pathog.">
        <title>Diverse lifestyles and strategies of plant pathogenesis encoded in the genomes of eighteen Dothideomycetes fungi.</title>
        <authorList>
            <person name="Ohm R.A."/>
            <person name="Feau N."/>
            <person name="Henrissat B."/>
            <person name="Schoch C.L."/>
            <person name="Horwitz B.A."/>
            <person name="Barry K.W."/>
            <person name="Condon B.J."/>
            <person name="Copeland A.C."/>
            <person name="Dhillon B."/>
            <person name="Glaser F."/>
            <person name="Hesse C.N."/>
            <person name="Kosti I."/>
            <person name="LaButti K."/>
            <person name="Lindquist E.A."/>
            <person name="Lucas S."/>
            <person name="Salamov A.A."/>
            <person name="Bradshaw R.E."/>
            <person name="Ciuffetti L."/>
            <person name="Hamelin R.C."/>
            <person name="Kema G.H.J."/>
            <person name="Lawrence C."/>
            <person name="Scott J.A."/>
            <person name="Spatafora J.W."/>
            <person name="Turgeon B.G."/>
            <person name="de Wit P.J.G.M."/>
            <person name="Zhong S."/>
            <person name="Goodwin S.B."/>
            <person name="Grigoriev I.V."/>
        </authorList>
    </citation>
    <scope>NUCLEOTIDE SEQUENCE [LARGE SCALE GENOMIC DNA]</scope>
    <source>
        <strain evidence="2">ND90Pr / ATCC 201652</strain>
    </source>
</reference>
<dbReference type="HOGENOM" id="CLU_3019810_0_0_1"/>
<name>M2RPQ2_COCSN</name>
<organism evidence="1 2">
    <name type="scientific">Cochliobolus sativus (strain ND90Pr / ATCC 201652)</name>
    <name type="common">Common root rot and spot blotch fungus</name>
    <name type="synonym">Bipolaris sorokiniana</name>
    <dbReference type="NCBI Taxonomy" id="665912"/>
    <lineage>
        <taxon>Eukaryota</taxon>
        <taxon>Fungi</taxon>
        <taxon>Dikarya</taxon>
        <taxon>Ascomycota</taxon>
        <taxon>Pezizomycotina</taxon>
        <taxon>Dothideomycetes</taxon>
        <taxon>Pleosporomycetidae</taxon>
        <taxon>Pleosporales</taxon>
        <taxon>Pleosporineae</taxon>
        <taxon>Pleosporaceae</taxon>
        <taxon>Bipolaris</taxon>
    </lineage>
</organism>
<reference evidence="2" key="2">
    <citation type="journal article" date="2013" name="PLoS Genet.">
        <title>Comparative genome structure, secondary metabolite, and effector coding capacity across Cochliobolus pathogens.</title>
        <authorList>
            <person name="Condon B.J."/>
            <person name="Leng Y."/>
            <person name="Wu D."/>
            <person name="Bushley K.E."/>
            <person name="Ohm R.A."/>
            <person name="Otillar R."/>
            <person name="Martin J."/>
            <person name="Schackwitz W."/>
            <person name="Grimwood J."/>
            <person name="MohdZainudin N."/>
            <person name="Xue C."/>
            <person name="Wang R."/>
            <person name="Manning V.A."/>
            <person name="Dhillon B."/>
            <person name="Tu Z.J."/>
            <person name="Steffenson B.J."/>
            <person name="Salamov A."/>
            <person name="Sun H."/>
            <person name="Lowry S."/>
            <person name="LaButti K."/>
            <person name="Han J."/>
            <person name="Copeland A."/>
            <person name="Lindquist E."/>
            <person name="Barry K."/>
            <person name="Schmutz J."/>
            <person name="Baker S.E."/>
            <person name="Ciuffetti L.M."/>
            <person name="Grigoriev I.V."/>
            <person name="Zhong S."/>
            <person name="Turgeon B.G."/>
        </authorList>
    </citation>
    <scope>NUCLEOTIDE SEQUENCE [LARGE SCALE GENOMIC DNA]</scope>
    <source>
        <strain evidence="2">ND90Pr / ATCC 201652</strain>
    </source>
</reference>
<dbReference type="KEGG" id="bsc:COCSADRAFT_79116"/>
<dbReference type="RefSeq" id="XP_007696132.1">
    <property type="nucleotide sequence ID" value="XM_007697942.1"/>
</dbReference>
<feature type="non-terminal residue" evidence="1">
    <location>
        <position position="1"/>
    </location>
</feature>
<protein>
    <submittedName>
        <fullName evidence="1">Uncharacterized protein</fullName>
    </submittedName>
</protein>
<gene>
    <name evidence="1" type="ORF">COCSADRAFT_79116</name>
</gene>
<dbReference type="Proteomes" id="UP000016934">
    <property type="component" value="Unassembled WGS sequence"/>
</dbReference>
<dbReference type="GeneID" id="19140712"/>
<sequence>QDIQPNLIRPLVTEEVMLCDHILDLDWRGFPVRLSTVKGLANSLPATRNYKPVSQN</sequence>
<dbReference type="EMBL" id="KB445638">
    <property type="protein sequence ID" value="EMD68564.1"/>
    <property type="molecule type" value="Genomic_DNA"/>
</dbReference>
<keyword evidence="2" id="KW-1185">Reference proteome</keyword>